<dbReference type="RefSeq" id="WP_253019713.1">
    <property type="nucleotide sequence ID" value="NZ_JAOSHN010000002.1"/>
</dbReference>
<proteinExistence type="predicted"/>
<name>A0A9J6QTP8_9FIRM</name>
<sequence>MRTELKTSIDQFAEYSKIYKSVTKWDSTMMDKLCALQCVCSGRQADTERYKACRTYIKENAGFLSTIKGEMLPVVAWQMAAEEEPEAFFANMQECYHTLREAGFSACNHLVAAALHMARITDDFPAAAAKMKMLYRAMKQIHPFATGQDDYVTAAMLAASGISVPEFQQRISRIEELLRNWIARGNQLQSIANIILLFNVDDISLCERAINIHQAFREKGYNFKSHDMTALLALLSVSRQPADLLADEIVEASDYLKTKKGFGSLSMEKCQRAMMAAGIYITNELGDGEESRISGTALQSMVVDYLVALQTMCICCIVTVTAAASASSASS</sequence>
<organism evidence="1 2">
    <name type="scientific">Hominibacterium faecale</name>
    <dbReference type="NCBI Taxonomy" id="2839743"/>
    <lineage>
        <taxon>Bacteria</taxon>
        <taxon>Bacillati</taxon>
        <taxon>Bacillota</taxon>
        <taxon>Clostridia</taxon>
        <taxon>Peptostreptococcales</taxon>
        <taxon>Anaerovoracaceae</taxon>
        <taxon>Hominibacterium</taxon>
    </lineage>
</organism>
<evidence type="ECO:0000313" key="2">
    <source>
        <dbReference type="Proteomes" id="UP001065549"/>
    </source>
</evidence>
<dbReference type="EMBL" id="JAOSHN010000002">
    <property type="protein sequence ID" value="MCU7378015.1"/>
    <property type="molecule type" value="Genomic_DNA"/>
</dbReference>
<evidence type="ECO:0000313" key="1">
    <source>
        <dbReference type="EMBL" id="MCU7378015.1"/>
    </source>
</evidence>
<dbReference type="Pfam" id="PF13170">
    <property type="entry name" value="DUF4003"/>
    <property type="match status" value="1"/>
</dbReference>
<accession>A0A9J6QTP8</accession>
<reference evidence="1" key="1">
    <citation type="submission" date="2022-09" db="EMBL/GenBank/DDBJ databases">
        <title>Culturomic study of gut microbiota in children with autism spectrum disorder.</title>
        <authorList>
            <person name="Efimov B.A."/>
            <person name="Chaplin A.V."/>
            <person name="Sokolova S.R."/>
            <person name="Pikina A.P."/>
            <person name="Korzhanova M."/>
            <person name="Belova V."/>
            <person name="Korostin D."/>
        </authorList>
    </citation>
    <scope>NUCLEOTIDE SEQUENCE</scope>
    <source>
        <strain evidence="1">ASD5510</strain>
    </source>
</reference>
<comment type="caution">
    <text evidence="1">The sequence shown here is derived from an EMBL/GenBank/DDBJ whole genome shotgun (WGS) entry which is preliminary data.</text>
</comment>
<protein>
    <submittedName>
        <fullName evidence="1">DUF4003 domain-containing protein</fullName>
    </submittedName>
</protein>
<gene>
    <name evidence="1" type="ORF">OBO34_06570</name>
</gene>
<keyword evidence="2" id="KW-1185">Reference proteome</keyword>
<dbReference type="AlphaFoldDB" id="A0A9J6QTP8"/>
<dbReference type="Proteomes" id="UP001065549">
    <property type="component" value="Unassembled WGS sequence"/>
</dbReference>
<dbReference type="InterPro" id="IPR025062">
    <property type="entry name" value="DUF4003"/>
</dbReference>